<comment type="caution">
    <text evidence="1">The sequence shown here is derived from an EMBL/GenBank/DDBJ whole genome shotgun (WGS) entry which is preliminary data.</text>
</comment>
<dbReference type="AlphaFoldDB" id="A0A326TVA8"/>
<evidence type="ECO:0000313" key="2">
    <source>
        <dbReference type="Proteomes" id="UP000248806"/>
    </source>
</evidence>
<organism evidence="1 2">
    <name type="scientific">Thermosporothrix hazakensis</name>
    <dbReference type="NCBI Taxonomy" id="644383"/>
    <lineage>
        <taxon>Bacteria</taxon>
        <taxon>Bacillati</taxon>
        <taxon>Chloroflexota</taxon>
        <taxon>Ktedonobacteria</taxon>
        <taxon>Ktedonobacterales</taxon>
        <taxon>Thermosporotrichaceae</taxon>
        <taxon>Thermosporothrix</taxon>
    </lineage>
</organism>
<evidence type="ECO:0000313" key="1">
    <source>
        <dbReference type="EMBL" id="PZW20551.1"/>
    </source>
</evidence>
<accession>A0A326TVA8</accession>
<dbReference type="OrthoDB" id="6636498at2"/>
<protein>
    <submittedName>
        <fullName evidence="1">Uncharacterized protein</fullName>
    </submittedName>
</protein>
<reference evidence="1 2" key="1">
    <citation type="submission" date="2018-06" db="EMBL/GenBank/DDBJ databases">
        <title>Genomic Encyclopedia of Archaeal and Bacterial Type Strains, Phase II (KMG-II): from individual species to whole genera.</title>
        <authorList>
            <person name="Goeker M."/>
        </authorList>
    </citation>
    <scope>NUCLEOTIDE SEQUENCE [LARGE SCALE GENOMIC DNA]</scope>
    <source>
        <strain evidence="1 2">ATCC BAA-1881</strain>
    </source>
</reference>
<keyword evidence="2" id="KW-1185">Reference proteome</keyword>
<dbReference type="Proteomes" id="UP000248806">
    <property type="component" value="Unassembled WGS sequence"/>
</dbReference>
<name>A0A326TVA8_THEHA</name>
<dbReference type="EMBL" id="QKUF01000042">
    <property type="protein sequence ID" value="PZW20551.1"/>
    <property type="molecule type" value="Genomic_DNA"/>
</dbReference>
<dbReference type="RefSeq" id="WP_111326150.1">
    <property type="nucleotide sequence ID" value="NZ_BIFX01000003.1"/>
</dbReference>
<sequence>MQEWENIRIVGLSRLERVLAIFDVYLDLDIPIKKMKVKVIEGQNKVLSGITNLLVRSEYPPDSFEGAVGHGSTVEEVLEDTLLYFVDMVKRYQPKGTEDFEWAAPEDF</sequence>
<proteinExistence type="predicted"/>
<gene>
    <name evidence="1" type="ORF">EI42_05924</name>
</gene>